<dbReference type="SUPFAM" id="SSF48350">
    <property type="entry name" value="GTPase activation domain, GAP"/>
    <property type="match status" value="1"/>
</dbReference>
<feature type="coiled-coil region" evidence="2">
    <location>
        <begin position="923"/>
        <end position="975"/>
    </location>
</feature>
<name>A0A7M7NFI3_STRPU</name>
<dbReference type="AlphaFoldDB" id="A0A7M7NFI3"/>
<feature type="coiled-coil region" evidence="2">
    <location>
        <begin position="1112"/>
        <end position="1139"/>
    </location>
</feature>
<feature type="domain" description="Rho-GAP" evidence="4">
    <location>
        <begin position="41"/>
        <end position="231"/>
    </location>
</feature>
<feature type="compositionally biased region" description="Basic and acidic residues" evidence="3">
    <location>
        <begin position="499"/>
        <end position="511"/>
    </location>
</feature>
<evidence type="ECO:0000313" key="6">
    <source>
        <dbReference type="Proteomes" id="UP000007110"/>
    </source>
</evidence>
<dbReference type="InterPro" id="IPR000198">
    <property type="entry name" value="RhoGAP_dom"/>
</dbReference>
<dbReference type="Pfam" id="PF26116">
    <property type="entry name" value="FAM13A"/>
    <property type="match status" value="1"/>
</dbReference>
<dbReference type="PANTHER" id="PTHR15904">
    <property type="entry name" value="FAM13"/>
    <property type="match status" value="1"/>
</dbReference>
<feature type="compositionally biased region" description="Polar residues" evidence="3">
    <location>
        <begin position="512"/>
        <end position="521"/>
    </location>
</feature>
<dbReference type="InterPro" id="IPR039102">
    <property type="entry name" value="FAM13"/>
</dbReference>
<comment type="similarity">
    <text evidence="1">Belongs to the FAM13 family.</text>
</comment>
<feature type="region of interest" description="Disordered" evidence="3">
    <location>
        <begin position="369"/>
        <end position="417"/>
    </location>
</feature>
<dbReference type="CDD" id="cd00159">
    <property type="entry name" value="RhoGAP"/>
    <property type="match status" value="1"/>
</dbReference>
<dbReference type="OMA" id="RKTHDNE"/>
<proteinExistence type="inferred from homology"/>
<sequence>MLSRVVPAGTDRRVPAVTAMQKILRSPASIRRKVVNKMFGVPLKELCRYGPNGIRIPELLQKIIEFIKMHGIGHEGIFRINGSSKIVEKLRMQYDRHGNANLEEAGDVMAVASLLKLFFRELPDPVVIGQLHPQFLTVQEEFQYNKEESLKQLKNLLQQLPEENFLVLRYLCSFLIKVIHHEDTNKMNSMALAIVFGPNLFRCADGIQGLREQGQTNHLVRLFIDKFDFLFGHDGGSYSPPSPVNAINGSGRVWNSKRIEVQAAKEKKSPPFTPLPHAQYMKQRRTKLALQEEVDLNSNYSEVSKEDSSSGSPQNHGYLSIPDGEYEERAFSPFTLDSDQGTSAAPSPVTSSITSELVERTIQESISQHLFGARGSPRLDLSPRQETPVAMPRKKHQKKNQDSSSFNRRSNSESSLEHLVNSFAEREGISVKNRAQQFSDDTLVSSKSHDQSHPVRRKGRPASKAFDIFESQGIIIGQRLVDSSSVSEGLSREGTLTDVTHDGESELDSVKRNSGTLNSLTAGRVAPPKRRSPTKKHRSAKGEHSLDSPNGKEKAAKRSNNSDFRTQNHDVWLRQNGDGQRSPSNGGSRNPREGGLWGVHNNIDTPQHREQPVPQPRTRRGKAKDDEMDEASRRRTEGVSEGHGDRRRTEGDERRHDGGEARRMNERGGDGRRRDEEMRDGRMEDELRRLKGEDRKNPSPNSLRGQVVPPLDLAGLHVDTDGHEAVLAWQSQQAAPKSGGGGGGEGEGQSGMEGGPQTLSRLEKLQTITSLLQHEPYDAPLSPRAKDAPPTFGSGSWDTLEGPPSPVSKHDMFPRFVPSSKRSESSLDEEDQVSIIRRLTRQVRSLKQKIKQYEEEFESQYHAKPSHTEKLSQPEIRKMIGELKRATKQLKALKTEAKESKNPLHSTLPARLSPNGVEEGSHLSGLKEALNLAQKRLQEKRDDAKRGFDVLEMNQDEVREEKVAIQKALLQLESKYGRPTSRASKEVMKPLYDRYRTLKKLMKNKELRRSISEEASPSDLNTIEEHVETRDFIPKHMGFVHSKYDMEGEEENEEDDMFCTTDFRVTQMVSPSQRSSGRSPSDHDDVCVSPNDSYRNDSPFSPASASFHEASLEELQTRRDQSLDEKRRLRRVLKDFEENFLHETGQRVQKEDRSPMEMEYVQYKHVKKQLKLLNALIAKHQSQTLAAVT</sequence>
<dbReference type="InParanoid" id="A0A7M7NFI3"/>
<feature type="region of interest" description="Disordered" evidence="3">
    <location>
        <begin position="491"/>
        <end position="831"/>
    </location>
</feature>
<dbReference type="SMART" id="SM00324">
    <property type="entry name" value="RhoGAP"/>
    <property type="match status" value="1"/>
</dbReference>
<dbReference type="GeneID" id="587138"/>
<protein>
    <recommendedName>
        <fullName evidence="4">Rho-GAP domain-containing protein</fullName>
    </recommendedName>
</protein>
<dbReference type="InterPro" id="IPR059029">
    <property type="entry name" value="FAM13A_dom"/>
</dbReference>
<evidence type="ECO:0000256" key="2">
    <source>
        <dbReference type="SAM" id="Coils"/>
    </source>
</evidence>
<feature type="compositionally biased region" description="Low complexity" evidence="3">
    <location>
        <begin position="403"/>
        <end position="414"/>
    </location>
</feature>
<feature type="region of interest" description="Disordered" evidence="3">
    <location>
        <begin position="895"/>
        <end position="921"/>
    </location>
</feature>
<evidence type="ECO:0000313" key="5">
    <source>
        <dbReference type="EnsemblMetazoa" id="XP_030835769"/>
    </source>
</evidence>
<keyword evidence="6" id="KW-1185">Reference proteome</keyword>
<dbReference type="PANTHER" id="PTHR15904:SF17">
    <property type="entry name" value="RHO-GAP DOMAIN-CONTAINING PROTEIN"/>
    <property type="match status" value="1"/>
</dbReference>
<feature type="compositionally biased region" description="Gly residues" evidence="3">
    <location>
        <begin position="738"/>
        <end position="754"/>
    </location>
</feature>
<feature type="compositionally biased region" description="Basic residues" evidence="3">
    <location>
        <begin position="527"/>
        <end position="539"/>
    </location>
</feature>
<feature type="compositionally biased region" description="Basic and acidic residues" evidence="3">
    <location>
        <begin position="630"/>
        <end position="697"/>
    </location>
</feature>
<evidence type="ECO:0000259" key="4">
    <source>
        <dbReference type="PROSITE" id="PS50238"/>
    </source>
</evidence>
<evidence type="ECO:0000256" key="1">
    <source>
        <dbReference type="ARBA" id="ARBA00007549"/>
    </source>
</evidence>
<dbReference type="Gene3D" id="1.10.555.10">
    <property type="entry name" value="Rho GTPase activation protein"/>
    <property type="match status" value="1"/>
</dbReference>
<reference evidence="5" key="2">
    <citation type="submission" date="2021-01" db="UniProtKB">
        <authorList>
            <consortium name="EnsemblMetazoa"/>
        </authorList>
    </citation>
    <scope>IDENTIFICATION</scope>
</reference>
<dbReference type="Proteomes" id="UP000007110">
    <property type="component" value="Unassembled WGS sequence"/>
</dbReference>
<dbReference type="OrthoDB" id="185175at2759"/>
<dbReference type="PROSITE" id="PS50238">
    <property type="entry name" value="RHOGAP"/>
    <property type="match status" value="1"/>
</dbReference>
<dbReference type="Pfam" id="PF00620">
    <property type="entry name" value="RhoGAP"/>
    <property type="match status" value="1"/>
</dbReference>
<feature type="region of interest" description="Disordered" evidence="3">
    <location>
        <begin position="1068"/>
        <end position="1104"/>
    </location>
</feature>
<dbReference type="RefSeq" id="XP_030835769.1">
    <property type="nucleotide sequence ID" value="XM_030979909.1"/>
</dbReference>
<feature type="compositionally biased region" description="Basic and acidic residues" evidence="3">
    <location>
        <begin position="540"/>
        <end position="556"/>
    </location>
</feature>
<dbReference type="KEGG" id="spu:587138"/>
<dbReference type="EnsemblMetazoa" id="XM_030979909">
    <property type="protein sequence ID" value="XP_030835769"/>
    <property type="gene ID" value="LOC587138"/>
</dbReference>
<accession>A0A7M7NFI3</accession>
<reference evidence="6" key="1">
    <citation type="submission" date="2015-02" db="EMBL/GenBank/DDBJ databases">
        <title>Genome sequencing for Strongylocentrotus purpuratus.</title>
        <authorList>
            <person name="Murali S."/>
            <person name="Liu Y."/>
            <person name="Vee V."/>
            <person name="English A."/>
            <person name="Wang M."/>
            <person name="Skinner E."/>
            <person name="Han Y."/>
            <person name="Muzny D.M."/>
            <person name="Worley K.C."/>
            <person name="Gibbs R.A."/>
        </authorList>
    </citation>
    <scope>NUCLEOTIDE SEQUENCE</scope>
</reference>
<feature type="region of interest" description="Disordered" evidence="3">
    <location>
        <begin position="299"/>
        <end position="321"/>
    </location>
</feature>
<dbReference type="FunCoup" id="A0A7M7NFI3">
    <property type="interactions" value="506"/>
</dbReference>
<feature type="compositionally biased region" description="Polar residues" evidence="3">
    <location>
        <begin position="1090"/>
        <end position="1104"/>
    </location>
</feature>
<dbReference type="GO" id="GO:0007165">
    <property type="term" value="P:signal transduction"/>
    <property type="evidence" value="ECO:0007669"/>
    <property type="project" value="InterPro"/>
</dbReference>
<organism evidence="5 6">
    <name type="scientific">Strongylocentrotus purpuratus</name>
    <name type="common">Purple sea urchin</name>
    <dbReference type="NCBI Taxonomy" id="7668"/>
    <lineage>
        <taxon>Eukaryota</taxon>
        <taxon>Metazoa</taxon>
        <taxon>Echinodermata</taxon>
        <taxon>Eleutherozoa</taxon>
        <taxon>Echinozoa</taxon>
        <taxon>Echinoidea</taxon>
        <taxon>Euechinoidea</taxon>
        <taxon>Echinacea</taxon>
        <taxon>Camarodonta</taxon>
        <taxon>Echinidea</taxon>
        <taxon>Strongylocentrotidae</taxon>
        <taxon>Strongylocentrotus</taxon>
    </lineage>
</organism>
<dbReference type="InterPro" id="IPR008936">
    <property type="entry name" value="Rho_GTPase_activation_prot"/>
</dbReference>
<keyword evidence="2" id="KW-0175">Coiled coil</keyword>
<feature type="compositionally biased region" description="Polar residues" evidence="3">
    <location>
        <begin position="577"/>
        <end position="588"/>
    </location>
</feature>
<feature type="compositionally biased region" description="Low complexity" evidence="3">
    <location>
        <begin position="1070"/>
        <end position="1079"/>
    </location>
</feature>
<evidence type="ECO:0000256" key="3">
    <source>
        <dbReference type="SAM" id="MobiDB-lite"/>
    </source>
</evidence>
<feature type="region of interest" description="Disordered" evidence="3">
    <location>
        <begin position="440"/>
        <end position="463"/>
    </location>
</feature>